<organism evidence="5 6">
    <name type="scientific">Mya arenaria</name>
    <name type="common">Soft-shell clam</name>
    <dbReference type="NCBI Taxonomy" id="6604"/>
    <lineage>
        <taxon>Eukaryota</taxon>
        <taxon>Metazoa</taxon>
        <taxon>Spiralia</taxon>
        <taxon>Lophotrochozoa</taxon>
        <taxon>Mollusca</taxon>
        <taxon>Bivalvia</taxon>
        <taxon>Autobranchia</taxon>
        <taxon>Heteroconchia</taxon>
        <taxon>Euheterodonta</taxon>
        <taxon>Imparidentia</taxon>
        <taxon>Neoheterodontei</taxon>
        <taxon>Myida</taxon>
        <taxon>Myoidea</taxon>
        <taxon>Myidae</taxon>
        <taxon>Mya</taxon>
    </lineage>
</organism>
<dbReference type="Pfam" id="PF00400">
    <property type="entry name" value="WD40"/>
    <property type="match status" value="3"/>
</dbReference>
<name>A0ABY7G4W2_MYAAR</name>
<dbReference type="InterPro" id="IPR045160">
    <property type="entry name" value="ATG16"/>
</dbReference>
<evidence type="ECO:0000259" key="4">
    <source>
        <dbReference type="Pfam" id="PF08614"/>
    </source>
</evidence>
<dbReference type="PANTHER" id="PTHR19878">
    <property type="entry name" value="AUTOPHAGY PROTEIN 16-LIKE"/>
    <property type="match status" value="1"/>
</dbReference>
<feature type="domain" description="Autophagy-related protein 16" evidence="4">
    <location>
        <begin position="16"/>
        <end position="111"/>
    </location>
</feature>
<comment type="similarity">
    <text evidence="1">Belongs to the WD repeat ATG16 family.</text>
</comment>
<keyword evidence="6" id="KW-1185">Reference proteome</keyword>
<feature type="region of interest" description="Disordered" evidence="3">
    <location>
        <begin position="106"/>
        <end position="133"/>
    </location>
</feature>
<accession>A0ABY7G4W2</accession>
<feature type="compositionally biased region" description="Low complexity" evidence="3">
    <location>
        <begin position="116"/>
        <end position="127"/>
    </location>
</feature>
<feature type="repeat" description="WD" evidence="2">
    <location>
        <begin position="230"/>
        <end position="259"/>
    </location>
</feature>
<evidence type="ECO:0000256" key="3">
    <source>
        <dbReference type="SAM" id="MobiDB-lite"/>
    </source>
</evidence>
<dbReference type="EMBL" id="CP111026">
    <property type="protein sequence ID" value="WAR28354.1"/>
    <property type="molecule type" value="Genomic_DNA"/>
</dbReference>
<dbReference type="Pfam" id="PF08614">
    <property type="entry name" value="ATG16"/>
    <property type="match status" value="1"/>
</dbReference>
<dbReference type="InterPro" id="IPR015943">
    <property type="entry name" value="WD40/YVTN_repeat-like_dom_sf"/>
</dbReference>
<dbReference type="InterPro" id="IPR013923">
    <property type="entry name" value="Autophagy-rel_prot_16_dom"/>
</dbReference>
<keyword evidence="2" id="KW-0853">WD repeat</keyword>
<evidence type="ECO:0000256" key="1">
    <source>
        <dbReference type="ARBA" id="ARBA00009271"/>
    </source>
</evidence>
<proteinExistence type="inferred from homology"/>
<evidence type="ECO:0000313" key="6">
    <source>
        <dbReference type="Proteomes" id="UP001164746"/>
    </source>
</evidence>
<dbReference type="Proteomes" id="UP001164746">
    <property type="component" value="Chromosome 15"/>
</dbReference>
<dbReference type="SMART" id="SM00320">
    <property type="entry name" value="WD40"/>
    <property type="match status" value="3"/>
</dbReference>
<dbReference type="PROSITE" id="PS50294">
    <property type="entry name" value="WD_REPEATS_REGION"/>
    <property type="match status" value="1"/>
</dbReference>
<dbReference type="Gene3D" id="2.130.10.10">
    <property type="entry name" value="YVTN repeat-like/Quinoprotein amine dehydrogenase"/>
    <property type="match status" value="2"/>
</dbReference>
<dbReference type="InterPro" id="IPR001680">
    <property type="entry name" value="WD40_rpt"/>
</dbReference>
<dbReference type="InterPro" id="IPR036322">
    <property type="entry name" value="WD40_repeat_dom_sf"/>
</dbReference>
<gene>
    <name evidence="5" type="ORF">MAR_014058</name>
</gene>
<dbReference type="PANTHER" id="PTHR19878:SF8">
    <property type="entry name" value="AUTOPHAGY-RELATED 16, ISOFORM F"/>
    <property type="match status" value="1"/>
</dbReference>
<dbReference type="PROSITE" id="PS50082">
    <property type="entry name" value="WD_REPEATS_2"/>
    <property type="match status" value="3"/>
</dbReference>
<evidence type="ECO:0000313" key="5">
    <source>
        <dbReference type="EMBL" id="WAR28354.1"/>
    </source>
</evidence>
<feature type="repeat" description="WD" evidence="2">
    <location>
        <begin position="153"/>
        <end position="194"/>
    </location>
</feature>
<dbReference type="SUPFAM" id="SSF50978">
    <property type="entry name" value="WD40 repeat-like"/>
    <property type="match status" value="1"/>
</dbReference>
<feature type="repeat" description="WD" evidence="2">
    <location>
        <begin position="260"/>
        <end position="294"/>
    </location>
</feature>
<reference evidence="5" key="1">
    <citation type="submission" date="2022-11" db="EMBL/GenBank/DDBJ databases">
        <title>Centuries of genome instability and evolution in soft-shell clam transmissible cancer (bioRxiv).</title>
        <authorList>
            <person name="Hart S.F.M."/>
            <person name="Yonemitsu M.A."/>
            <person name="Giersch R.M."/>
            <person name="Beal B.F."/>
            <person name="Arriagada G."/>
            <person name="Davis B.W."/>
            <person name="Ostrander E.A."/>
            <person name="Goff S.P."/>
            <person name="Metzger M.J."/>
        </authorList>
    </citation>
    <scope>NUCLEOTIDE SEQUENCE</scope>
    <source>
        <strain evidence="5">MELC-2E11</strain>
        <tissue evidence="5">Siphon/mantle</tissue>
    </source>
</reference>
<protein>
    <submittedName>
        <fullName evidence="5">A16L1-like protein</fullName>
    </submittedName>
</protein>
<evidence type="ECO:0000256" key="2">
    <source>
        <dbReference type="PROSITE-ProRule" id="PRU00221"/>
    </source>
</evidence>
<sequence>MSDSKMVKSTDWKKSISQSLKLRNKKERHEFADLIESQNKLFEQVASLKTRNMQLTVETERLKADNLSLQIRADSGGEGGSPGGNVKVALLEQRLWKLSEELTEMHRRRGEGKTVTSSRGTGRGSSSKCDGLRRRSNITKVSTDLPSCYHTYQSSINAGITSLEYDPEENYILGASNDNACRLWSIDTQRLWLTLTGHMRRVSSAKFLRENSKVVDDNFKVGYDWSRAVFSPDGMYACAGSSDGTLFIWNIARGKVEKTLKEHTHSILACSWHPAGSYILSSEKQKKVVLWSDI</sequence>